<dbReference type="Proteomes" id="UP000659654">
    <property type="component" value="Unassembled WGS sequence"/>
</dbReference>
<name>A0A1I7RX93_BURXY</name>
<gene>
    <name evidence="2" type="ORF">BXYJ_LOCUS11016</name>
</gene>
<dbReference type="AlphaFoldDB" id="A0A1I7RX93"/>
<evidence type="ECO:0000256" key="1">
    <source>
        <dbReference type="SAM" id="MobiDB-lite"/>
    </source>
</evidence>
<protein>
    <submittedName>
        <fullName evidence="2">(pine wood nematode) hypothetical protein</fullName>
    </submittedName>
</protein>
<reference evidence="2" key="2">
    <citation type="submission" date="2020-09" db="EMBL/GenBank/DDBJ databases">
        <authorList>
            <person name="Kikuchi T."/>
        </authorList>
    </citation>
    <scope>NUCLEOTIDE SEQUENCE</scope>
    <source>
        <strain evidence="2">Ka4C1</strain>
    </source>
</reference>
<dbReference type="EMBL" id="CAJFDI010000005">
    <property type="protein sequence ID" value="CAD5230496.1"/>
    <property type="molecule type" value="Genomic_DNA"/>
</dbReference>
<organism evidence="3 5">
    <name type="scientific">Bursaphelenchus xylophilus</name>
    <name type="common">Pinewood nematode worm</name>
    <name type="synonym">Aphelenchoides xylophilus</name>
    <dbReference type="NCBI Taxonomy" id="6326"/>
    <lineage>
        <taxon>Eukaryota</taxon>
        <taxon>Metazoa</taxon>
        <taxon>Ecdysozoa</taxon>
        <taxon>Nematoda</taxon>
        <taxon>Chromadorea</taxon>
        <taxon>Rhabditida</taxon>
        <taxon>Tylenchina</taxon>
        <taxon>Tylenchomorpha</taxon>
        <taxon>Aphelenchoidea</taxon>
        <taxon>Aphelenchoididae</taxon>
        <taxon>Bursaphelenchus</taxon>
    </lineage>
</organism>
<dbReference type="WBParaSite" id="BXY_0535700.1">
    <property type="protein sequence ID" value="BXY_0535700.1"/>
    <property type="gene ID" value="BXY_0535700"/>
</dbReference>
<proteinExistence type="predicted"/>
<keyword evidence="4" id="KW-1185">Reference proteome</keyword>
<evidence type="ECO:0000313" key="4">
    <source>
        <dbReference type="Proteomes" id="UP000659654"/>
    </source>
</evidence>
<evidence type="ECO:0000313" key="3">
    <source>
        <dbReference type="Proteomes" id="UP000095284"/>
    </source>
</evidence>
<reference evidence="5" key="1">
    <citation type="submission" date="2016-11" db="UniProtKB">
        <authorList>
            <consortium name="WormBaseParasite"/>
        </authorList>
    </citation>
    <scope>IDENTIFICATION</scope>
</reference>
<dbReference type="Proteomes" id="UP000582659">
    <property type="component" value="Unassembled WGS sequence"/>
</dbReference>
<evidence type="ECO:0000313" key="2">
    <source>
        <dbReference type="EMBL" id="CAD5230496.1"/>
    </source>
</evidence>
<dbReference type="EMBL" id="CAJFCV020000005">
    <property type="protein sequence ID" value="CAG9121447.1"/>
    <property type="molecule type" value="Genomic_DNA"/>
</dbReference>
<evidence type="ECO:0000313" key="5">
    <source>
        <dbReference type="WBParaSite" id="BXY_0535700.1"/>
    </source>
</evidence>
<accession>A0A1I7RX93</accession>
<sequence>MTPAQFLELLGIRFVNGGAGQLAWINDPAHFAGIHVVNPGQLAPVPVKEQELRSGAGRGGELAPEDPRGSDVGGGGFCRRPPPQCPR</sequence>
<feature type="region of interest" description="Disordered" evidence="1">
    <location>
        <begin position="50"/>
        <end position="87"/>
    </location>
</feature>
<dbReference type="Proteomes" id="UP000095284">
    <property type="component" value="Unplaced"/>
</dbReference>